<dbReference type="PROSITE" id="PS51186">
    <property type="entry name" value="GNAT"/>
    <property type="match status" value="1"/>
</dbReference>
<dbReference type="Proteomes" id="UP001056855">
    <property type="component" value="Chromosome"/>
</dbReference>
<dbReference type="RefSeq" id="WP_254158805.1">
    <property type="nucleotide sequence ID" value="NZ_CP100355.1"/>
</dbReference>
<proteinExistence type="predicted"/>
<protein>
    <submittedName>
        <fullName evidence="2">GNAT family N-acetyltransferase</fullName>
    </submittedName>
</protein>
<dbReference type="EMBL" id="CP100355">
    <property type="protein sequence ID" value="UTF54235.1"/>
    <property type="molecule type" value="Genomic_DNA"/>
</dbReference>
<keyword evidence="3" id="KW-1185">Reference proteome</keyword>
<dbReference type="Gene3D" id="3.40.630.30">
    <property type="match status" value="1"/>
</dbReference>
<dbReference type="Pfam" id="PF13508">
    <property type="entry name" value="Acetyltransf_7"/>
    <property type="match status" value="1"/>
</dbReference>
<evidence type="ECO:0000313" key="2">
    <source>
        <dbReference type="EMBL" id="UTF54235.1"/>
    </source>
</evidence>
<sequence length="145" mass="15887">MTDRRVRRATPDDALAVRRLVDGALLEVGDVESRIDDGDVLVATESRSVGTGETRRVLGAVVFEPPVRGETKGAHVVAIAVHRRHRGRGIGTDLLEEALERAGALTANFDADVRPFYESLGFEIESIAEGRYRGVKRYVETRTDG</sequence>
<organism evidence="2 3">
    <name type="scientific">Natronosalvus rutilus</name>
    <dbReference type="NCBI Taxonomy" id="2953753"/>
    <lineage>
        <taxon>Archaea</taxon>
        <taxon>Methanobacteriati</taxon>
        <taxon>Methanobacteriota</taxon>
        <taxon>Stenosarchaea group</taxon>
        <taxon>Halobacteria</taxon>
        <taxon>Halobacteriales</taxon>
        <taxon>Natrialbaceae</taxon>
        <taxon>Natronosalvus</taxon>
    </lineage>
</organism>
<dbReference type="SUPFAM" id="SSF55729">
    <property type="entry name" value="Acyl-CoA N-acyltransferases (Nat)"/>
    <property type="match status" value="1"/>
</dbReference>
<dbReference type="InterPro" id="IPR016181">
    <property type="entry name" value="Acyl_CoA_acyltransferase"/>
</dbReference>
<accession>A0A9E7SV81</accession>
<name>A0A9E7SV81_9EURY</name>
<dbReference type="GeneID" id="73288942"/>
<dbReference type="CDD" id="cd04301">
    <property type="entry name" value="NAT_SF"/>
    <property type="match status" value="1"/>
</dbReference>
<feature type="domain" description="N-acetyltransferase" evidence="1">
    <location>
        <begin position="4"/>
        <end position="145"/>
    </location>
</feature>
<evidence type="ECO:0000259" key="1">
    <source>
        <dbReference type="PROSITE" id="PS51186"/>
    </source>
</evidence>
<dbReference type="InterPro" id="IPR000182">
    <property type="entry name" value="GNAT_dom"/>
</dbReference>
<dbReference type="AlphaFoldDB" id="A0A9E7SV81"/>
<dbReference type="GO" id="GO:0016747">
    <property type="term" value="F:acyltransferase activity, transferring groups other than amino-acyl groups"/>
    <property type="evidence" value="ECO:0007669"/>
    <property type="project" value="InterPro"/>
</dbReference>
<evidence type="ECO:0000313" key="3">
    <source>
        <dbReference type="Proteomes" id="UP001056855"/>
    </source>
</evidence>
<dbReference type="KEGG" id="sawl:NGM29_02810"/>
<gene>
    <name evidence="2" type="ORF">NGM29_02810</name>
</gene>
<reference evidence="2" key="1">
    <citation type="submission" date="2022-06" db="EMBL/GenBank/DDBJ databases">
        <title>Diverse halophilic archaea isolated from saline environments.</title>
        <authorList>
            <person name="Cui H.-L."/>
        </authorList>
    </citation>
    <scope>NUCLEOTIDE SEQUENCE</scope>
    <source>
        <strain evidence="2">WLHS1</strain>
    </source>
</reference>